<organism evidence="1 2">
    <name type="scientific">Araneus ventricosus</name>
    <name type="common">Orbweaver spider</name>
    <name type="synonym">Epeira ventricosa</name>
    <dbReference type="NCBI Taxonomy" id="182803"/>
    <lineage>
        <taxon>Eukaryota</taxon>
        <taxon>Metazoa</taxon>
        <taxon>Ecdysozoa</taxon>
        <taxon>Arthropoda</taxon>
        <taxon>Chelicerata</taxon>
        <taxon>Arachnida</taxon>
        <taxon>Araneae</taxon>
        <taxon>Araneomorphae</taxon>
        <taxon>Entelegynae</taxon>
        <taxon>Araneoidea</taxon>
        <taxon>Araneidae</taxon>
        <taxon>Araneus</taxon>
    </lineage>
</organism>
<sequence>MTPESVSPFPDFSATPAGRRLALDVRFNTQPGSHTRRIFGLQVWMQVSNCNPQMTMRPPSHRGHPKKEKLTHLKGLDLCGYEKLKLLYTNLETINHEIFSFFHSSVQEIFITLIDFIRFYCCRKLCWVHKV</sequence>
<dbReference type="AlphaFoldDB" id="A0A4Y2BJY9"/>
<name>A0A4Y2BJY9_ARAVE</name>
<dbReference type="Proteomes" id="UP000499080">
    <property type="component" value="Unassembled WGS sequence"/>
</dbReference>
<dbReference type="EMBL" id="BGPR01000087">
    <property type="protein sequence ID" value="GBL92581.1"/>
    <property type="molecule type" value="Genomic_DNA"/>
</dbReference>
<proteinExistence type="predicted"/>
<accession>A0A4Y2BJY9</accession>
<comment type="caution">
    <text evidence="1">The sequence shown here is derived from an EMBL/GenBank/DDBJ whole genome shotgun (WGS) entry which is preliminary data.</text>
</comment>
<gene>
    <name evidence="1" type="ORF">AVEN_123763_1</name>
</gene>
<reference evidence="1 2" key="1">
    <citation type="journal article" date="2019" name="Sci. Rep.">
        <title>Orb-weaving spider Araneus ventricosus genome elucidates the spidroin gene catalogue.</title>
        <authorList>
            <person name="Kono N."/>
            <person name="Nakamura H."/>
            <person name="Ohtoshi R."/>
            <person name="Moran D.A.P."/>
            <person name="Shinohara A."/>
            <person name="Yoshida Y."/>
            <person name="Fujiwara M."/>
            <person name="Mori M."/>
            <person name="Tomita M."/>
            <person name="Arakawa K."/>
        </authorList>
    </citation>
    <scope>NUCLEOTIDE SEQUENCE [LARGE SCALE GENOMIC DNA]</scope>
</reference>
<keyword evidence="2" id="KW-1185">Reference proteome</keyword>
<protein>
    <submittedName>
        <fullName evidence="1">Uncharacterized protein</fullName>
    </submittedName>
</protein>
<evidence type="ECO:0000313" key="1">
    <source>
        <dbReference type="EMBL" id="GBL92581.1"/>
    </source>
</evidence>
<evidence type="ECO:0000313" key="2">
    <source>
        <dbReference type="Proteomes" id="UP000499080"/>
    </source>
</evidence>